<dbReference type="EMBL" id="FUWR01000024">
    <property type="protein sequence ID" value="SKA19319.1"/>
    <property type="molecule type" value="Genomic_DNA"/>
</dbReference>
<dbReference type="InterPro" id="IPR050902">
    <property type="entry name" value="ABC_Transporter_SBP"/>
</dbReference>
<keyword evidence="4" id="KW-1185">Reference proteome</keyword>
<dbReference type="STRING" id="115783.SAMN02745119_03070"/>
<feature type="chain" id="PRO_5012188298" evidence="1">
    <location>
        <begin position="23"/>
        <end position="343"/>
    </location>
</feature>
<evidence type="ECO:0000313" key="3">
    <source>
        <dbReference type="EMBL" id="SKA19319.1"/>
    </source>
</evidence>
<dbReference type="Proteomes" id="UP000190102">
    <property type="component" value="Unassembled WGS sequence"/>
</dbReference>
<protein>
    <submittedName>
        <fullName evidence="3">Iron complex transport system substrate-binding protein</fullName>
    </submittedName>
</protein>
<dbReference type="PROSITE" id="PS50983">
    <property type="entry name" value="FE_B12_PBP"/>
    <property type="match status" value="1"/>
</dbReference>
<dbReference type="AlphaFoldDB" id="A0A1T4RTL9"/>
<dbReference type="RefSeq" id="WP_208610604.1">
    <property type="nucleotide sequence ID" value="NZ_FUWR01000024.1"/>
</dbReference>
<evidence type="ECO:0000256" key="1">
    <source>
        <dbReference type="SAM" id="SignalP"/>
    </source>
</evidence>
<feature type="signal peptide" evidence="1">
    <location>
        <begin position="1"/>
        <end position="22"/>
    </location>
</feature>
<dbReference type="InterPro" id="IPR002491">
    <property type="entry name" value="ABC_transptr_periplasmic_BD"/>
</dbReference>
<dbReference type="Gene3D" id="3.40.50.1980">
    <property type="entry name" value="Nitrogenase molybdenum iron protein domain"/>
    <property type="match status" value="2"/>
</dbReference>
<name>A0A1T4RTL9_9BACT</name>
<evidence type="ECO:0000259" key="2">
    <source>
        <dbReference type="PROSITE" id="PS50983"/>
    </source>
</evidence>
<reference evidence="4" key="1">
    <citation type="submission" date="2017-02" db="EMBL/GenBank/DDBJ databases">
        <authorList>
            <person name="Varghese N."/>
            <person name="Submissions S."/>
        </authorList>
    </citation>
    <scope>NUCLEOTIDE SEQUENCE [LARGE SCALE GENOMIC DNA]</scope>
    <source>
        <strain evidence="4">ATCC BAA-34</strain>
    </source>
</reference>
<accession>A0A1T4RTL9</accession>
<dbReference type="SUPFAM" id="SSF53807">
    <property type="entry name" value="Helical backbone' metal receptor"/>
    <property type="match status" value="1"/>
</dbReference>
<dbReference type="GO" id="GO:0071281">
    <property type="term" value="P:cellular response to iron ion"/>
    <property type="evidence" value="ECO:0007669"/>
    <property type="project" value="TreeGrafter"/>
</dbReference>
<feature type="domain" description="Fe/B12 periplasmic-binding" evidence="2">
    <location>
        <begin position="41"/>
        <end position="310"/>
    </location>
</feature>
<evidence type="ECO:0000313" key="4">
    <source>
        <dbReference type="Proteomes" id="UP000190102"/>
    </source>
</evidence>
<keyword evidence="1" id="KW-0732">Signal</keyword>
<sequence>MKLLLSASLSVLLLLQTGTGHAREITDMTGRKVLVPDRISRVYASSPPASYLLYAMDPTLIVGLNSPLNETEKRFLKPAVRSLPVIGSSVGQGKNMNTELLLKARPDIVLVWAWQQPQINARFEHVFRQLKIPVVQLRIDSLRDYPAALTFLGSLLQREKRAAKLRSYAEETLKSVDQAVAGIKPEQRPTVYYAEGQDGLATERDGSFHAELIGLAGGRNVHRGEALDHYGMEKISMEQVMLYNPQIMLAQEAPFLAAVGRDPRWKSIKAVRDGRVYRIPRAPFNWFDRPPSFMRLLGLRWLTNRLHPDLYRFDAATETRRFYRLFLGIELNNKDLMEILKQS</sequence>
<dbReference type="Gene3D" id="1.20.58.2180">
    <property type="match status" value="1"/>
</dbReference>
<dbReference type="Pfam" id="PF01497">
    <property type="entry name" value="Peripla_BP_2"/>
    <property type="match status" value="1"/>
</dbReference>
<gene>
    <name evidence="3" type="ORF">SAMN02745119_03070</name>
</gene>
<dbReference type="PANTHER" id="PTHR30535:SF34">
    <property type="entry name" value="MOLYBDATE-BINDING PROTEIN MOLA"/>
    <property type="match status" value="1"/>
</dbReference>
<dbReference type="PANTHER" id="PTHR30535">
    <property type="entry name" value="VITAMIN B12-BINDING PROTEIN"/>
    <property type="match status" value="1"/>
</dbReference>
<organism evidence="3 4">
    <name type="scientific">Trichlorobacter thiogenes</name>
    <dbReference type="NCBI Taxonomy" id="115783"/>
    <lineage>
        <taxon>Bacteria</taxon>
        <taxon>Pseudomonadati</taxon>
        <taxon>Thermodesulfobacteriota</taxon>
        <taxon>Desulfuromonadia</taxon>
        <taxon>Geobacterales</taxon>
        <taxon>Geobacteraceae</taxon>
        <taxon>Trichlorobacter</taxon>
    </lineage>
</organism>
<proteinExistence type="predicted"/>